<evidence type="ECO:0000256" key="1">
    <source>
        <dbReference type="ARBA" id="ARBA00022801"/>
    </source>
</evidence>
<dbReference type="Gene3D" id="3.30.70.270">
    <property type="match status" value="1"/>
</dbReference>
<evidence type="ECO:0000256" key="2">
    <source>
        <dbReference type="PROSITE-ProRule" id="PRU00325"/>
    </source>
</evidence>
<protein>
    <submittedName>
        <fullName evidence="6">Diguanylate cyclase (GGDEF) domain-containing protein</fullName>
    </submittedName>
</protein>
<dbReference type="PROSITE" id="PS50887">
    <property type="entry name" value="GGDEF"/>
    <property type="match status" value="1"/>
</dbReference>
<dbReference type="InterPro" id="IPR014001">
    <property type="entry name" value="Helicase_ATP-bd"/>
</dbReference>
<dbReference type="GO" id="GO:0005524">
    <property type="term" value="F:ATP binding"/>
    <property type="evidence" value="ECO:0007669"/>
    <property type="project" value="InterPro"/>
</dbReference>
<dbReference type="PANTHER" id="PTHR10799">
    <property type="entry name" value="SNF2/RAD54 HELICASE FAMILY"/>
    <property type="match status" value="1"/>
</dbReference>
<keyword evidence="1" id="KW-0378">Hydrolase</keyword>
<dbReference type="PROSITE" id="PS51192">
    <property type="entry name" value="HELICASE_ATP_BIND_1"/>
    <property type="match status" value="1"/>
</dbReference>
<accession>A0A1I5PYS5</accession>
<gene>
    <name evidence="6" type="ORF">SAMN05421839_11748</name>
</gene>
<dbReference type="InterPro" id="IPR000330">
    <property type="entry name" value="SNF2_N"/>
</dbReference>
<dbReference type="Pfam" id="PF00176">
    <property type="entry name" value="SNF2-rel_dom"/>
    <property type="match status" value="1"/>
</dbReference>
<feature type="domain" description="GGDEF" evidence="3">
    <location>
        <begin position="55"/>
        <end position="180"/>
    </location>
</feature>
<dbReference type="CDD" id="cd18793">
    <property type="entry name" value="SF2_C_SNF"/>
    <property type="match status" value="1"/>
</dbReference>
<evidence type="ECO:0000259" key="5">
    <source>
        <dbReference type="PROSITE" id="PS51192"/>
    </source>
</evidence>
<dbReference type="InterPro" id="IPR013663">
    <property type="entry name" value="Helicase_SWF/SNF/SWI_bac"/>
</dbReference>
<dbReference type="Pfam" id="PF08455">
    <property type="entry name" value="SNF2_assoc"/>
    <property type="match status" value="1"/>
</dbReference>
<dbReference type="Pfam" id="PF00990">
    <property type="entry name" value="GGDEF"/>
    <property type="match status" value="1"/>
</dbReference>
<keyword evidence="2" id="KW-0863">Zinc-finger</keyword>
<dbReference type="InterPro" id="IPR027417">
    <property type="entry name" value="P-loop_NTPase"/>
</dbReference>
<dbReference type="SMART" id="SM00487">
    <property type="entry name" value="DEXDc"/>
    <property type="match status" value="1"/>
</dbReference>
<reference evidence="6 7" key="1">
    <citation type="submission" date="2016-10" db="EMBL/GenBank/DDBJ databases">
        <authorList>
            <person name="de Groot N.N."/>
        </authorList>
    </citation>
    <scope>NUCLEOTIDE SEQUENCE [LARGE SCALE GENOMIC DNA]</scope>
    <source>
        <strain evidence="6 7">DSM 17073</strain>
    </source>
</reference>
<organism evidence="6 7">
    <name type="scientific">Halolactibacillus halophilus</name>
    <dbReference type="NCBI Taxonomy" id="306540"/>
    <lineage>
        <taxon>Bacteria</taxon>
        <taxon>Bacillati</taxon>
        <taxon>Bacillota</taxon>
        <taxon>Bacilli</taxon>
        <taxon>Bacillales</taxon>
        <taxon>Bacillaceae</taxon>
        <taxon>Halolactibacillus</taxon>
    </lineage>
</organism>
<evidence type="ECO:0000259" key="3">
    <source>
        <dbReference type="PROSITE" id="PS50887"/>
    </source>
</evidence>
<dbReference type="InterPro" id="IPR007527">
    <property type="entry name" value="Znf_SWIM"/>
</dbReference>
<sequence>MLKNESKVVYTKYCTLSRDKKKLDNIVHIDSLTRLNNRRSFDEILMNEVKNENASFDYLVFIDIDNFKEINDTLGHHQGDEMIKSTAVLLNSVFSGTHIVARWGGDEFSVLFKGKEDDLTLEDVKAHFNPTFFKRGYDYYNNYRVHNLKRNRKLHLWEANVSGSKYDYDVLIHTEHPFKDYSCDCPAFSDYGTCKHVAAVMLELVGKFEDSSMKQPAKIMSQEAEWSQVFVNHLKAMRQKQIFQQAASTNRMPLMVEYFVHIQHSYYNGLHLMLDVKIGEKRTYVVKSIDQLLKHIDRHDTLTFTSKFSYDPNKYTFTPEDEAVFTYLKTYIQEQQRFGDSRFDYEGRSIMLTAKAARELLPLLSERTTVVNDTTYKPTKVLKVMDKKPPLKFELSKKEERYVLHFKNLEAYQFLEDYLYLNKDNKFYPLTEEQERVVWTCYSLVQDSGGDRLYFNHEQMLDFLSDVAPELEKTGEVIIDPAIKDEIEKHPLQAKLYVDYDNHLLTAKLEFQYGLTTFNPFLGPAEDKLLVTDSNKEQQIMYLLGQAQFVRDEDVLYLLEEADQFAFFYQHLSILSEHLDIFMTEKAKNLFLEERHYPTMTSDVDHDNQLLDIAFDFSHIPSDEVGSVLTSMKEKKKFHRLRNGQFMPLDTDVFQTINQFAERFDVKAGDLTNEHVHLPLYHSMEVDDMMSESNQAIYKQAFKRLLRDLKQPETREVPLPETIEANLRDYQVDGFQWFNTLAHYGFGGVLADDMGLGKTLQAICYILKLWEEKDQSFQSPALIVAPASLIFNWEREFKKFAAKLTVKVFYGTKDERELMWQTESPDVWITSYPMVRQEIDVLKQQAYPILFLDEAQAIKNNQTKIAKVIRSLKSGKCFALSGTPIENSLDELWSLFHVLMPGLFPAKKDFKKLAPEKIARIVRPFILRRVKQDVLTELPDRVDSLQYSELTDDQKKVYLAYLSKIQEEAAAQLKTEGFQQSRMKILAGLTRLRQICCHPGLFLDNYEGESGKLLQLLDLIETGLANNHRLLIFSKFSSMLKVMAEKLTGAGYDFFYLDGQTKSQARVDMLNVLMKGRNQFFLSHLKQVALDLI</sequence>
<dbReference type="OrthoDB" id="9760715at2"/>
<dbReference type="STRING" id="306540.SAMN05421839_11748"/>
<dbReference type="SUPFAM" id="SSF55073">
    <property type="entry name" value="Nucleotide cyclase"/>
    <property type="match status" value="1"/>
</dbReference>
<dbReference type="NCBIfam" id="TIGR00254">
    <property type="entry name" value="GGDEF"/>
    <property type="match status" value="1"/>
</dbReference>
<feature type="domain" description="SWIM-type" evidence="4">
    <location>
        <begin position="168"/>
        <end position="205"/>
    </location>
</feature>
<dbReference type="CDD" id="cd01949">
    <property type="entry name" value="GGDEF"/>
    <property type="match status" value="1"/>
</dbReference>
<dbReference type="InterPro" id="IPR000160">
    <property type="entry name" value="GGDEF_dom"/>
</dbReference>
<evidence type="ECO:0000259" key="4">
    <source>
        <dbReference type="PROSITE" id="PS50966"/>
    </source>
</evidence>
<dbReference type="InterPro" id="IPR043128">
    <property type="entry name" value="Rev_trsase/Diguanyl_cyclase"/>
</dbReference>
<dbReference type="InterPro" id="IPR049730">
    <property type="entry name" value="SNF2/RAD54-like_C"/>
</dbReference>
<evidence type="ECO:0000313" key="7">
    <source>
        <dbReference type="Proteomes" id="UP000242243"/>
    </source>
</evidence>
<dbReference type="EMBL" id="FOXC01000017">
    <property type="protein sequence ID" value="SFP39097.1"/>
    <property type="molecule type" value="Genomic_DNA"/>
</dbReference>
<dbReference type="SUPFAM" id="SSF52540">
    <property type="entry name" value="P-loop containing nucleoside triphosphate hydrolases"/>
    <property type="match status" value="2"/>
</dbReference>
<dbReference type="PROSITE" id="PS50966">
    <property type="entry name" value="ZF_SWIM"/>
    <property type="match status" value="1"/>
</dbReference>
<dbReference type="RefSeq" id="WP_089832006.1">
    <property type="nucleotide sequence ID" value="NZ_FOXC01000017.1"/>
</dbReference>
<dbReference type="GO" id="GO:0016787">
    <property type="term" value="F:hydrolase activity"/>
    <property type="evidence" value="ECO:0007669"/>
    <property type="project" value="UniProtKB-KW"/>
</dbReference>
<dbReference type="Pfam" id="PF04434">
    <property type="entry name" value="SWIM"/>
    <property type="match status" value="1"/>
</dbReference>
<proteinExistence type="predicted"/>
<keyword evidence="2" id="KW-0862">Zinc</keyword>
<dbReference type="InterPro" id="IPR038718">
    <property type="entry name" value="SNF2-like_sf"/>
</dbReference>
<dbReference type="Proteomes" id="UP000242243">
    <property type="component" value="Unassembled WGS sequence"/>
</dbReference>
<dbReference type="Gene3D" id="3.40.50.300">
    <property type="entry name" value="P-loop containing nucleotide triphosphate hydrolases"/>
    <property type="match status" value="1"/>
</dbReference>
<dbReference type="AlphaFoldDB" id="A0A1I5PYS5"/>
<keyword evidence="2" id="KW-0479">Metal-binding</keyword>
<dbReference type="Gene3D" id="3.40.50.10810">
    <property type="entry name" value="Tandem AAA-ATPase domain"/>
    <property type="match status" value="1"/>
</dbReference>
<feature type="domain" description="Helicase ATP-binding" evidence="5">
    <location>
        <begin position="739"/>
        <end position="902"/>
    </location>
</feature>
<dbReference type="GO" id="GO:0008270">
    <property type="term" value="F:zinc ion binding"/>
    <property type="evidence" value="ECO:0007669"/>
    <property type="project" value="UniProtKB-KW"/>
</dbReference>
<dbReference type="SMART" id="SM00267">
    <property type="entry name" value="GGDEF"/>
    <property type="match status" value="1"/>
</dbReference>
<name>A0A1I5PYS5_9BACI</name>
<evidence type="ECO:0000313" key="6">
    <source>
        <dbReference type="EMBL" id="SFP39097.1"/>
    </source>
</evidence>
<dbReference type="InterPro" id="IPR029787">
    <property type="entry name" value="Nucleotide_cyclase"/>
</dbReference>